<sequence length="297" mass="30945">MRGFTALVNPISGTRRAALIWARLADLLRARGAVVRQVPTRSAAHATELAEQAAHRGDVVVAVGGDGLVRDAAAGVVAADGTLAIVPAGRGNDLARALRLPGDPAALAGLLLSGVGRRVDVLEVAGQVVVGNAYAGIDSVANHVINRRRWVPGPLLYRLAPARTLLTWRPVDYTVEVDGVRTGVRGHTVVVANSGVYGNGVRIVPTAVLDDGLLDVLTLGDSSRPALARALLRARTGGHLDGPRTRLRTGRVVTLSANRPLALYADGDHVADLPATIRVRPGALEVIAPGPPHRLMA</sequence>
<evidence type="ECO:0000259" key="9">
    <source>
        <dbReference type="PROSITE" id="PS50146"/>
    </source>
</evidence>
<feature type="domain" description="DAGKc" evidence="9">
    <location>
        <begin position="1"/>
        <end position="128"/>
    </location>
</feature>
<protein>
    <submittedName>
        <fullName evidence="10">Diacylglycerol kinase family enzyme</fullName>
    </submittedName>
</protein>
<reference evidence="10" key="1">
    <citation type="submission" date="2022-06" db="EMBL/GenBank/DDBJ databases">
        <title>Genomic Encyclopedia of Archaeal and Bacterial Type Strains, Phase II (KMG-II): from individual species to whole genera.</title>
        <authorList>
            <person name="Goeker M."/>
        </authorList>
    </citation>
    <scope>NUCLEOTIDE SEQUENCE</scope>
    <source>
        <strain evidence="10">DSM 43935</strain>
    </source>
</reference>
<dbReference type="Gene3D" id="3.40.50.10330">
    <property type="entry name" value="Probable inorganic polyphosphate/atp-NAD kinase, domain 1"/>
    <property type="match status" value="1"/>
</dbReference>
<keyword evidence="6" id="KW-0067">ATP-binding</keyword>
<dbReference type="AlphaFoldDB" id="A0AAE3GDS9"/>
<proteinExistence type="inferred from homology"/>
<dbReference type="EMBL" id="JAMTCK010000002">
    <property type="protein sequence ID" value="MCP2164278.1"/>
    <property type="molecule type" value="Genomic_DNA"/>
</dbReference>
<evidence type="ECO:0000256" key="3">
    <source>
        <dbReference type="ARBA" id="ARBA00022679"/>
    </source>
</evidence>
<dbReference type="GO" id="GO:0005524">
    <property type="term" value="F:ATP binding"/>
    <property type="evidence" value="ECO:0007669"/>
    <property type="project" value="UniProtKB-KW"/>
</dbReference>
<keyword evidence="5 10" id="KW-0418">Kinase</keyword>
<name>A0AAE3GDS9_9PSEU</name>
<dbReference type="PANTHER" id="PTHR12358">
    <property type="entry name" value="SPHINGOSINE KINASE"/>
    <property type="match status" value="1"/>
</dbReference>
<comment type="caution">
    <text evidence="10">The sequence shown here is derived from an EMBL/GenBank/DDBJ whole genome shotgun (WGS) entry which is preliminary data.</text>
</comment>
<dbReference type="Gene3D" id="2.60.200.40">
    <property type="match status" value="1"/>
</dbReference>
<evidence type="ECO:0000313" key="11">
    <source>
        <dbReference type="Proteomes" id="UP001206128"/>
    </source>
</evidence>
<keyword evidence="7" id="KW-0443">Lipid metabolism</keyword>
<dbReference type="SMART" id="SM00046">
    <property type="entry name" value="DAGKc"/>
    <property type="match status" value="1"/>
</dbReference>
<evidence type="ECO:0000256" key="5">
    <source>
        <dbReference type="ARBA" id="ARBA00022777"/>
    </source>
</evidence>
<evidence type="ECO:0000256" key="8">
    <source>
        <dbReference type="ARBA" id="ARBA00023264"/>
    </source>
</evidence>
<dbReference type="SUPFAM" id="SSF111331">
    <property type="entry name" value="NAD kinase/diacylglycerol kinase-like"/>
    <property type="match status" value="1"/>
</dbReference>
<evidence type="ECO:0000256" key="4">
    <source>
        <dbReference type="ARBA" id="ARBA00022741"/>
    </source>
</evidence>
<dbReference type="GO" id="GO:0008654">
    <property type="term" value="P:phospholipid biosynthetic process"/>
    <property type="evidence" value="ECO:0007669"/>
    <property type="project" value="UniProtKB-KW"/>
</dbReference>
<dbReference type="PANTHER" id="PTHR12358:SF106">
    <property type="entry name" value="LIPID KINASE YEGS"/>
    <property type="match status" value="1"/>
</dbReference>
<organism evidence="10 11">
    <name type="scientific">Goodfellowiella coeruleoviolacea</name>
    <dbReference type="NCBI Taxonomy" id="334858"/>
    <lineage>
        <taxon>Bacteria</taxon>
        <taxon>Bacillati</taxon>
        <taxon>Actinomycetota</taxon>
        <taxon>Actinomycetes</taxon>
        <taxon>Pseudonocardiales</taxon>
        <taxon>Pseudonocardiaceae</taxon>
        <taxon>Goodfellowiella</taxon>
    </lineage>
</organism>
<comment type="similarity">
    <text evidence="2">Belongs to the diacylglycerol/lipid kinase family.</text>
</comment>
<comment type="cofactor">
    <cofactor evidence="1">
        <name>Mg(2+)</name>
        <dbReference type="ChEBI" id="CHEBI:18420"/>
    </cofactor>
</comment>
<dbReference type="InterPro" id="IPR016064">
    <property type="entry name" value="NAD/diacylglycerol_kinase_sf"/>
</dbReference>
<keyword evidence="8" id="KW-1208">Phospholipid metabolism</keyword>
<evidence type="ECO:0000256" key="2">
    <source>
        <dbReference type="ARBA" id="ARBA00005983"/>
    </source>
</evidence>
<keyword evidence="11" id="KW-1185">Reference proteome</keyword>
<evidence type="ECO:0000313" key="10">
    <source>
        <dbReference type="EMBL" id="MCP2164278.1"/>
    </source>
</evidence>
<dbReference type="GO" id="GO:0016301">
    <property type="term" value="F:kinase activity"/>
    <property type="evidence" value="ECO:0007669"/>
    <property type="project" value="UniProtKB-KW"/>
</dbReference>
<dbReference type="GO" id="GO:0005886">
    <property type="term" value="C:plasma membrane"/>
    <property type="evidence" value="ECO:0007669"/>
    <property type="project" value="TreeGrafter"/>
</dbReference>
<dbReference type="Pfam" id="PF19279">
    <property type="entry name" value="YegS_C"/>
    <property type="match status" value="1"/>
</dbReference>
<dbReference type="InterPro" id="IPR001206">
    <property type="entry name" value="Diacylglycerol_kinase_cat_dom"/>
</dbReference>
<dbReference type="InterPro" id="IPR017438">
    <property type="entry name" value="ATP-NAD_kinase_N"/>
</dbReference>
<dbReference type="InterPro" id="IPR050187">
    <property type="entry name" value="Lipid_Phosphate_FormReg"/>
</dbReference>
<accession>A0AAE3GDS9</accession>
<dbReference type="Proteomes" id="UP001206128">
    <property type="component" value="Unassembled WGS sequence"/>
</dbReference>
<dbReference type="PROSITE" id="PS50146">
    <property type="entry name" value="DAGK"/>
    <property type="match status" value="1"/>
</dbReference>
<dbReference type="InterPro" id="IPR045540">
    <property type="entry name" value="YegS/DAGK_C"/>
</dbReference>
<dbReference type="RefSeq" id="WP_253767750.1">
    <property type="nucleotide sequence ID" value="NZ_JAMTCK010000002.1"/>
</dbReference>
<gene>
    <name evidence="10" type="ORF">LX83_001118</name>
</gene>
<keyword evidence="7" id="KW-0444">Lipid biosynthesis</keyword>
<keyword evidence="7" id="KW-0594">Phospholipid biosynthesis</keyword>
<evidence type="ECO:0000256" key="1">
    <source>
        <dbReference type="ARBA" id="ARBA00001946"/>
    </source>
</evidence>
<evidence type="ECO:0000256" key="6">
    <source>
        <dbReference type="ARBA" id="ARBA00022840"/>
    </source>
</evidence>
<keyword evidence="3" id="KW-0808">Transferase</keyword>
<dbReference type="Pfam" id="PF00781">
    <property type="entry name" value="DAGK_cat"/>
    <property type="match status" value="1"/>
</dbReference>
<evidence type="ECO:0000256" key="7">
    <source>
        <dbReference type="ARBA" id="ARBA00023209"/>
    </source>
</evidence>
<keyword evidence="4" id="KW-0547">Nucleotide-binding</keyword>